<keyword evidence="1" id="KW-0812">Transmembrane</keyword>
<reference evidence="4" key="1">
    <citation type="journal article" date="2019" name="Int. J. Syst. Evol. Microbiol.">
        <title>The Global Catalogue of Microorganisms (GCM) 10K type strain sequencing project: providing services to taxonomists for standard genome sequencing and annotation.</title>
        <authorList>
            <consortium name="The Broad Institute Genomics Platform"/>
            <consortium name="The Broad Institute Genome Sequencing Center for Infectious Disease"/>
            <person name="Wu L."/>
            <person name="Ma J."/>
        </authorList>
    </citation>
    <scope>NUCLEOTIDE SEQUENCE [LARGE SCALE GENOMIC DNA]</scope>
    <source>
        <strain evidence="4">JCM 31696</strain>
    </source>
</reference>
<evidence type="ECO:0000259" key="2">
    <source>
        <dbReference type="Pfam" id="PF12911"/>
    </source>
</evidence>
<feature type="non-terminal residue" evidence="3">
    <location>
        <position position="64"/>
    </location>
</feature>
<comment type="caution">
    <text evidence="3">The sequence shown here is derived from an EMBL/GenBank/DDBJ whole genome shotgun (WGS) entry which is preliminary data.</text>
</comment>
<name>A0ABW3CBB3_9ACTN</name>
<evidence type="ECO:0000256" key="1">
    <source>
        <dbReference type="SAM" id="Phobius"/>
    </source>
</evidence>
<keyword evidence="1" id="KW-1133">Transmembrane helix</keyword>
<dbReference type="Pfam" id="PF12911">
    <property type="entry name" value="OppC_N"/>
    <property type="match status" value="1"/>
</dbReference>
<gene>
    <name evidence="3" type="ORF">ACFQ07_06320</name>
</gene>
<sequence length="64" mass="6769">MGGTGRLRRILPVGAWISVSVLALLLAAAVLAPWISPHDPLAQDLTRKLEGPSADHLLGTDRFG</sequence>
<keyword evidence="1" id="KW-0472">Membrane</keyword>
<feature type="domain" description="Oligopeptide transport permease C-like N-terminal" evidence="2">
    <location>
        <begin position="14"/>
        <end position="52"/>
    </location>
</feature>
<accession>A0ABW3CBB3</accession>
<dbReference type="EMBL" id="JBHTIR010000818">
    <property type="protein sequence ID" value="MFD0851826.1"/>
    <property type="molecule type" value="Genomic_DNA"/>
</dbReference>
<organism evidence="3 4">
    <name type="scientific">Actinomadura adrarensis</name>
    <dbReference type="NCBI Taxonomy" id="1819600"/>
    <lineage>
        <taxon>Bacteria</taxon>
        <taxon>Bacillati</taxon>
        <taxon>Actinomycetota</taxon>
        <taxon>Actinomycetes</taxon>
        <taxon>Streptosporangiales</taxon>
        <taxon>Thermomonosporaceae</taxon>
        <taxon>Actinomadura</taxon>
    </lineage>
</organism>
<proteinExistence type="predicted"/>
<evidence type="ECO:0000313" key="3">
    <source>
        <dbReference type="EMBL" id="MFD0851826.1"/>
    </source>
</evidence>
<feature type="transmembrane region" description="Helical" evidence="1">
    <location>
        <begin position="12"/>
        <end position="35"/>
    </location>
</feature>
<evidence type="ECO:0000313" key="4">
    <source>
        <dbReference type="Proteomes" id="UP001597083"/>
    </source>
</evidence>
<dbReference type="Proteomes" id="UP001597083">
    <property type="component" value="Unassembled WGS sequence"/>
</dbReference>
<keyword evidence="4" id="KW-1185">Reference proteome</keyword>
<protein>
    <submittedName>
        <fullName evidence="3">ABC transporter</fullName>
    </submittedName>
</protein>
<dbReference type="InterPro" id="IPR025966">
    <property type="entry name" value="OppC_N"/>
</dbReference>